<evidence type="ECO:0000256" key="5">
    <source>
        <dbReference type="ARBA" id="ARBA00023194"/>
    </source>
</evidence>
<dbReference type="InterPro" id="IPR014030">
    <property type="entry name" value="Ketoacyl_synth_N"/>
</dbReference>
<keyword evidence="4" id="KW-0808">Transferase</keyword>
<comment type="pathway">
    <text evidence="1">Antibiotic biosynthesis.</text>
</comment>
<feature type="compositionally biased region" description="Low complexity" evidence="8">
    <location>
        <begin position="21"/>
        <end position="35"/>
    </location>
</feature>
<dbReference type="InterPro" id="IPR016039">
    <property type="entry name" value="Thiolase-like"/>
</dbReference>
<dbReference type="Gene3D" id="1.10.1200.10">
    <property type="entry name" value="ACP-like"/>
    <property type="match status" value="2"/>
</dbReference>
<feature type="domain" description="Ketosynthase family 3 (KS3)" evidence="10">
    <location>
        <begin position="1040"/>
        <end position="1468"/>
    </location>
</feature>
<dbReference type="SUPFAM" id="SSF53901">
    <property type="entry name" value="Thiolase-like"/>
    <property type="match status" value="2"/>
</dbReference>
<dbReference type="PROSITE" id="PS00606">
    <property type="entry name" value="KS3_1"/>
    <property type="match status" value="1"/>
</dbReference>
<dbReference type="Gene3D" id="3.10.129.110">
    <property type="entry name" value="Polyketide synthase dehydratase"/>
    <property type="match status" value="2"/>
</dbReference>
<dbReference type="InterPro" id="IPR050091">
    <property type="entry name" value="PKS_NRPS_Biosynth_Enz"/>
</dbReference>
<evidence type="ECO:0000256" key="7">
    <source>
        <dbReference type="ARBA" id="ARBA00023315"/>
    </source>
</evidence>
<dbReference type="InterPro" id="IPR036736">
    <property type="entry name" value="ACP-like_sf"/>
</dbReference>
<dbReference type="SUPFAM" id="SSF47336">
    <property type="entry name" value="ACP-like"/>
    <property type="match status" value="2"/>
</dbReference>
<dbReference type="SMART" id="SM00827">
    <property type="entry name" value="PKS_AT"/>
    <property type="match status" value="2"/>
</dbReference>
<protein>
    <submittedName>
        <fullName evidence="11">Uncharacterized protein</fullName>
    </submittedName>
</protein>
<dbReference type="FunFam" id="3.40.47.10:FF:000019">
    <property type="entry name" value="Polyketide synthase type I"/>
    <property type="match status" value="2"/>
</dbReference>
<keyword evidence="2" id="KW-0596">Phosphopantetheine</keyword>
<dbReference type="InterPro" id="IPR057326">
    <property type="entry name" value="KR_dom"/>
</dbReference>
<dbReference type="Proteomes" id="UP000638313">
    <property type="component" value="Unassembled WGS sequence"/>
</dbReference>
<organism evidence="11 12">
    <name type="scientific">Streptomyces mashuensis</name>
    <dbReference type="NCBI Taxonomy" id="33904"/>
    <lineage>
        <taxon>Bacteria</taxon>
        <taxon>Bacillati</taxon>
        <taxon>Actinomycetota</taxon>
        <taxon>Actinomycetes</taxon>
        <taxon>Kitasatosporales</taxon>
        <taxon>Streptomycetaceae</taxon>
        <taxon>Streptomyces</taxon>
    </lineage>
</organism>
<dbReference type="InterPro" id="IPR013968">
    <property type="entry name" value="PKS_KR"/>
</dbReference>
<dbReference type="PROSITE" id="PS50075">
    <property type="entry name" value="CARRIER"/>
    <property type="match status" value="2"/>
</dbReference>
<dbReference type="InterPro" id="IPR009081">
    <property type="entry name" value="PP-bd_ACP"/>
</dbReference>
<dbReference type="Pfam" id="PF00109">
    <property type="entry name" value="ketoacyl-synt"/>
    <property type="match status" value="2"/>
</dbReference>
<dbReference type="SMART" id="SM00823">
    <property type="entry name" value="PKS_PP"/>
    <property type="match status" value="2"/>
</dbReference>
<dbReference type="InterPro" id="IPR014043">
    <property type="entry name" value="Acyl_transferase_dom"/>
</dbReference>
<dbReference type="InterPro" id="IPR032821">
    <property type="entry name" value="PKS_assoc"/>
</dbReference>
<dbReference type="GO" id="GO:0031177">
    <property type="term" value="F:phosphopantetheine binding"/>
    <property type="evidence" value="ECO:0007669"/>
    <property type="project" value="InterPro"/>
</dbReference>
<evidence type="ECO:0000256" key="6">
    <source>
        <dbReference type="ARBA" id="ARBA00023268"/>
    </source>
</evidence>
<evidence type="ECO:0000313" key="11">
    <source>
        <dbReference type="EMBL" id="GHF69471.1"/>
    </source>
</evidence>
<feature type="compositionally biased region" description="Basic and acidic residues" evidence="8">
    <location>
        <begin position="9"/>
        <end position="19"/>
    </location>
</feature>
<dbReference type="SMART" id="SM00825">
    <property type="entry name" value="PKS_KS"/>
    <property type="match status" value="2"/>
</dbReference>
<feature type="region of interest" description="Disordered" evidence="8">
    <location>
        <begin position="1"/>
        <end position="35"/>
    </location>
</feature>
<dbReference type="InterPro" id="IPR006162">
    <property type="entry name" value="Ppantetheine_attach_site"/>
</dbReference>
<keyword evidence="6" id="KW-0511">Multifunctional enzyme</keyword>
<dbReference type="FunFam" id="1.10.1200.10:FF:000007">
    <property type="entry name" value="Probable polyketide synthase pks17"/>
    <property type="match status" value="2"/>
</dbReference>
<feature type="domain" description="Carrier" evidence="9">
    <location>
        <begin position="2635"/>
        <end position="2710"/>
    </location>
</feature>
<dbReference type="InterPro" id="IPR049552">
    <property type="entry name" value="PKS_DH_N"/>
</dbReference>
<feature type="domain" description="Carrier" evidence="9">
    <location>
        <begin position="943"/>
        <end position="1018"/>
    </location>
</feature>
<feature type="domain" description="Ketosynthase family 3 (KS3)" evidence="10">
    <location>
        <begin position="39"/>
        <end position="463"/>
    </location>
</feature>
<dbReference type="PANTHER" id="PTHR43775:SF51">
    <property type="entry name" value="INACTIVE PHENOLPHTHIOCEROL SYNTHESIS POLYKETIDE SYNTHASE TYPE I PKS1-RELATED"/>
    <property type="match status" value="1"/>
</dbReference>
<feature type="region of interest" description="Disordered" evidence="8">
    <location>
        <begin position="2760"/>
        <end position="2782"/>
    </location>
</feature>
<dbReference type="SUPFAM" id="SSF52151">
    <property type="entry name" value="FabD/lysophospholipase-like"/>
    <property type="match status" value="2"/>
</dbReference>
<keyword evidence="5" id="KW-0045">Antibiotic biosynthesis</keyword>
<proteinExistence type="predicted"/>
<dbReference type="GO" id="GO:0004312">
    <property type="term" value="F:fatty acid synthase activity"/>
    <property type="evidence" value="ECO:0007669"/>
    <property type="project" value="TreeGrafter"/>
</dbReference>
<dbReference type="InterPro" id="IPR020806">
    <property type="entry name" value="PKS_PP-bd"/>
</dbReference>
<dbReference type="Pfam" id="PF02801">
    <property type="entry name" value="Ketoacyl-synt_C"/>
    <property type="match status" value="2"/>
</dbReference>
<dbReference type="PANTHER" id="PTHR43775">
    <property type="entry name" value="FATTY ACID SYNTHASE"/>
    <property type="match status" value="1"/>
</dbReference>
<reference evidence="11" key="2">
    <citation type="submission" date="2020-09" db="EMBL/GenBank/DDBJ databases">
        <authorList>
            <person name="Sun Q."/>
            <person name="Ohkuma M."/>
        </authorList>
    </citation>
    <scope>NUCLEOTIDE SEQUENCE</scope>
    <source>
        <strain evidence="11">JCM 4059</strain>
    </source>
</reference>
<evidence type="ECO:0000256" key="4">
    <source>
        <dbReference type="ARBA" id="ARBA00022679"/>
    </source>
</evidence>
<dbReference type="InterPro" id="IPR001227">
    <property type="entry name" value="Ac_transferase_dom_sf"/>
</dbReference>
<name>A0A919B835_9ACTN</name>
<dbReference type="Gene3D" id="3.30.70.3290">
    <property type="match status" value="2"/>
</dbReference>
<evidence type="ECO:0000256" key="3">
    <source>
        <dbReference type="ARBA" id="ARBA00022553"/>
    </source>
</evidence>
<sequence length="2800" mass="293944">MPEMPEEMPEMKEPEKPEKSPGAGSTPAGAAAAGRPVADDPIAVIGLSCRLPGAPDPDAFWRLLRDGISAVTEAPEDRWQTGTLYDPDPSAPGRMSTRWGGFIDGVAGFDPEFFGISPKEAAAMDPQQRLLLELGWEALEHAGIVPGTLRATATGVFVGAINGDYELLLHRAGRDAIGRHTLTGTQRSMIANRLSYALGLRGPSLTVDSGQSSSLVGVHLACESLRRGESTVALAGGVNLNLTPEGTIGTSKFGAMSPDGRCHTFDERANGYVRGEGGALVVLKPLSAALADGNTVLAVLRGSAVNNAGDAKTLTTPDRSAQEAVMTAACRRAGVDPAHVGYVELHGTGTKVGDPVEAAALGAVYGRHRESDRPLRVGSAKTNVGHLEGAAGIVGLLKTVLALHHRQLPPSLNFERPNPRIPLDELKLRVQQELGPWDGDEALLAGVSSWGMGGTNAHVIVEEAPRGTREPARSRSARRGVVPWLVSARTEEALPGQAEKLASFVSESGDDVYDVAWSLASSRAALEYRAVVVGSDREELVAGLRSGGRWCRAAGGRSAFLFTGQGSQRLGMGRELYEAFPVFAEAFDAVLAELDPGLQQVMWGEDAEALNRTEVTQPALFALEVALFRLWESWSVRPDVVAGHSIGEIAAAHVAGVLSLADAAKLVSARGRLMQALPAGGAMVALQAAEDEVLPHLSDGVGIAAVNGPRAVVVSGEQEGVLAVRAHFDGLGRKTTQLKVSHAFHSPLMEPMLAEFGRIVAGLTFHEPRIPFVSTLTGSPVTTELTDPAYWVRHVREAVRFADAVRVLEAEGVTRFVELGPDAVLTAMAQGALEGDGVEAVASMRRKRGEEETVVTALAHFHAAGGQVEWGRFFEGSGARVVPLPTYAFQRRDFWLDTANDAAMPAPAQAPAPVAGTAAGLAAVPADPLRDGLAGLSEDDRRRFLLDLVRADAAAVLGHARPAAIEPDRAFRDLGLDSLGGVELRDRLAAATGLRIPESVVFDHPTPGAVAAYLHEQLTGSVTTDGDAAGTAPTGLAACDDPIAVVGMACRYPGGVSSPEDLWRLVAGEVDATGDFPGDRGWDVEGIYDPEPGKSGRTYTRRGGFLNNAGDFDAEFFGISPREALAMDPQQRLLLETAWEALEYAGIDPLSLKGSPTGVFAGGAPQDYGPRLHEPADGVDGYLLTGTFASVISGRISYVLGLEGPSVTVDTACSSSLVAVHQAVQSLRLGESSLALAGGVMVMPTPGMFLEFSRQNGLSADGRCRAFGADADGTGWAEGAGLLVLERLSDARRNGHRVLAVVRGSAVNQDGASNGLTAPNGPAQQRVIRQALAGAGLRAADVDAVEAHGTGTRLGDPIEAQALLATYGQGRAEGQSPLHLGSLKSNIGHAQAAAGVGGVIKMVMALRNELLPKTLHAEEPTPFVDWESGAVELLTQAREWPAGEERVRRAAVSSFGVSGTNAHVIIEEAPRETPRETAGPSRRGVVPWLVSARSEEALAAQTERLASFVSESGDDVYDVYDVAWSLATSRAALEYRAVVVGSDREELVAGLRCGRWCRAAGGRSAFLFTGQGSQRLGMGRELYEAFPVFAEAFDAVLAELPAGLREVMWGDDAEALNRTESTQPALFAVEVALFRLWESWGVRPDVVAGHSIGEIAAAHVSGVLSLADAAKLVSARGRLMQALPAGGAMVALQAAEDEVLPHLSDTVGMAAVNGPQAVVISGAADDVLAVQAHFQSLGRKATQLKVSHAFHSPLMEPMLAEFEQIVAGLTFHEPQIPFVSTLTGAPVTTELTDPAYWVRHVREAVRFADAVAVLEAEGVTRFVELGPDAVLTAMARGVLEGDGVEAVASMRRNRAEEETVVTALAHFHAAGGQVEWERFFEGSCARVVPLPTYAFQRRTYWLNAPGPSTSVDAAHLGLEAPEHALLGASVDLAGGAGRLFTARLSAQDHPWLVGDAHAPTSLFLELAMRAGDEMGCDTVDLAVRAPLVLDEDGAVQIQVDVEGPADTDGRHTVTVHARPEGRDEPWTLHAEGHVRQGPAAAAEPWQDAAEAVTLDEPYDAAGFLLHPVLLDAAVRSVAAATAVDGEGVPRAAVSWSGVRVFAEGAEEVRVRARRLGDDAWSLQLVDAAGDVVASVDSVTFASFAPELLRPSGPAPLYRVGWVPAALPEDTAPVRWGGLGGVQVSAGTDRFGSVAEVGAAVAAGTALDAVVVPCVASGGDVLDVAYEQVQGALSLVQEWLADERLDGVRLMVVTRGAVAVRDGETPDLATAAVWGLLRSAQTENPGRITVVDLGEPDGGDGLPEQALARLLRSDEPQAALRGGQALVPRLVKERPMPADELTAVGSGWDTGGTVLVTGGTGSLGAHFARHVVAEHGVRSLLLVSRRGPEAPGAAGLRAELERLGARVEIAACDVADADELARALELVPAEYPLSGIVHTAGVLDDGLVTALTAEQVEGVLRPKIDAAWNLHQLTEGMPIGQFVLFSSVAGVFGTAGQANYAAANTFLDALAQHRQRLGLAATSMAWGLWQQDHDGMANRLDDADQARWARNGYLPVTMEQGPVMLDTALALGLASPVATPLDLGAIRRAGAVPHLFRGLVPVPQARRRTAGGPAETAPAESLEQRLAAMEPDERQRTLSELVRGVVAAVLNHADAQAVGTDRTFKELGFDSLTAVELRNRMTAATGVRLPATLVYDHPTPAALTAHLLAELVPAPEFSESALLTELARVEEFLAAAVTGDEEKALAAVHLKDLLARWGGAPQQATAPGAGDTGGPADFEDFDLDSATDDDLFLLVDANRKD</sequence>
<dbReference type="InterPro" id="IPR016035">
    <property type="entry name" value="Acyl_Trfase/lysoPLipase"/>
</dbReference>
<dbReference type="SMART" id="SM00822">
    <property type="entry name" value="PKS_KR"/>
    <property type="match status" value="1"/>
</dbReference>
<dbReference type="CDD" id="cd00833">
    <property type="entry name" value="PKS"/>
    <property type="match status" value="2"/>
</dbReference>
<dbReference type="InterPro" id="IPR020807">
    <property type="entry name" value="PKS_DH"/>
</dbReference>
<evidence type="ECO:0000256" key="1">
    <source>
        <dbReference type="ARBA" id="ARBA00004792"/>
    </source>
</evidence>
<dbReference type="EMBL" id="BNBD01000018">
    <property type="protein sequence ID" value="GHF69471.1"/>
    <property type="molecule type" value="Genomic_DNA"/>
</dbReference>
<dbReference type="InterPro" id="IPR036291">
    <property type="entry name" value="NAD(P)-bd_dom_sf"/>
</dbReference>
<dbReference type="Pfam" id="PF00550">
    <property type="entry name" value="PP-binding"/>
    <property type="match status" value="2"/>
</dbReference>
<keyword evidence="3" id="KW-0597">Phosphoprotein</keyword>
<dbReference type="InterPro" id="IPR042104">
    <property type="entry name" value="PKS_dehydratase_sf"/>
</dbReference>
<dbReference type="Pfam" id="PF21089">
    <property type="entry name" value="PKS_DH_N"/>
    <property type="match status" value="1"/>
</dbReference>
<comment type="caution">
    <text evidence="11">The sequence shown here is derived from an EMBL/GenBank/DDBJ whole genome shotgun (WGS) entry which is preliminary data.</text>
</comment>
<keyword evidence="7" id="KW-0012">Acyltransferase</keyword>
<dbReference type="PROSITE" id="PS00012">
    <property type="entry name" value="PHOSPHOPANTETHEINE"/>
    <property type="match status" value="2"/>
</dbReference>
<accession>A0A919B835</accession>
<dbReference type="Pfam" id="PF22953">
    <property type="entry name" value="SpnB_Rossmann"/>
    <property type="match status" value="1"/>
</dbReference>
<dbReference type="Gene3D" id="3.40.50.720">
    <property type="entry name" value="NAD(P)-binding Rossmann-like Domain"/>
    <property type="match status" value="1"/>
</dbReference>
<dbReference type="Gene3D" id="3.40.366.10">
    <property type="entry name" value="Malonyl-Coenzyme A Acyl Carrier Protein, domain 2"/>
    <property type="match status" value="2"/>
</dbReference>
<gene>
    <name evidence="11" type="ORF">GCM10010218_58650</name>
</gene>
<dbReference type="RefSeq" id="WP_190132784.1">
    <property type="nucleotide sequence ID" value="NZ_BNBD01000018.1"/>
</dbReference>
<dbReference type="PROSITE" id="PS52004">
    <property type="entry name" value="KS3_2"/>
    <property type="match status" value="2"/>
</dbReference>
<dbReference type="Pfam" id="PF16197">
    <property type="entry name" value="KAsynt_C_assoc"/>
    <property type="match status" value="2"/>
</dbReference>
<evidence type="ECO:0000259" key="9">
    <source>
        <dbReference type="PROSITE" id="PS50075"/>
    </source>
</evidence>
<evidence type="ECO:0000259" key="10">
    <source>
        <dbReference type="PROSITE" id="PS52004"/>
    </source>
</evidence>
<dbReference type="CDD" id="cd08956">
    <property type="entry name" value="KR_3_FAS_SDR_x"/>
    <property type="match status" value="1"/>
</dbReference>
<dbReference type="SUPFAM" id="SSF51735">
    <property type="entry name" value="NAD(P)-binding Rossmann-fold domains"/>
    <property type="match status" value="2"/>
</dbReference>
<reference evidence="11" key="1">
    <citation type="journal article" date="2014" name="Int. J. Syst. Evol. Microbiol.">
        <title>Complete genome sequence of Corynebacterium casei LMG S-19264T (=DSM 44701T), isolated from a smear-ripened cheese.</title>
        <authorList>
            <consortium name="US DOE Joint Genome Institute (JGI-PGF)"/>
            <person name="Walter F."/>
            <person name="Albersmeier A."/>
            <person name="Kalinowski J."/>
            <person name="Ruckert C."/>
        </authorList>
    </citation>
    <scope>NUCLEOTIDE SEQUENCE</scope>
    <source>
        <strain evidence="11">JCM 4059</strain>
    </source>
</reference>
<dbReference type="Pfam" id="PF00698">
    <property type="entry name" value="Acyl_transf_1"/>
    <property type="match status" value="2"/>
</dbReference>
<evidence type="ECO:0000256" key="8">
    <source>
        <dbReference type="SAM" id="MobiDB-lite"/>
    </source>
</evidence>
<dbReference type="GO" id="GO:0004315">
    <property type="term" value="F:3-oxoacyl-[acyl-carrier-protein] synthase activity"/>
    <property type="evidence" value="ECO:0007669"/>
    <property type="project" value="InterPro"/>
</dbReference>
<dbReference type="SMART" id="SM01294">
    <property type="entry name" value="PKS_PP_betabranch"/>
    <property type="match status" value="2"/>
</dbReference>
<dbReference type="InterPro" id="IPR014031">
    <property type="entry name" value="Ketoacyl_synth_C"/>
</dbReference>
<evidence type="ECO:0000256" key="2">
    <source>
        <dbReference type="ARBA" id="ARBA00022450"/>
    </source>
</evidence>
<evidence type="ECO:0000313" key="12">
    <source>
        <dbReference type="Proteomes" id="UP000638313"/>
    </source>
</evidence>
<dbReference type="SMART" id="SM00826">
    <property type="entry name" value="PKS_DH"/>
    <property type="match status" value="1"/>
</dbReference>
<dbReference type="Gene3D" id="3.40.47.10">
    <property type="match status" value="2"/>
</dbReference>
<dbReference type="GO" id="GO:0006633">
    <property type="term" value="P:fatty acid biosynthetic process"/>
    <property type="evidence" value="ECO:0007669"/>
    <property type="project" value="InterPro"/>
</dbReference>
<dbReference type="Pfam" id="PF08659">
    <property type="entry name" value="KR"/>
    <property type="match status" value="1"/>
</dbReference>
<dbReference type="Pfam" id="PF14765">
    <property type="entry name" value="PS-DH"/>
    <property type="match status" value="1"/>
</dbReference>
<keyword evidence="12" id="KW-1185">Reference proteome</keyword>
<dbReference type="GO" id="GO:0033068">
    <property type="term" value="P:macrolide biosynthetic process"/>
    <property type="evidence" value="ECO:0007669"/>
    <property type="project" value="UniProtKB-ARBA"/>
</dbReference>
<dbReference type="InterPro" id="IPR055123">
    <property type="entry name" value="SpnB-like_Rossmann"/>
</dbReference>
<dbReference type="InterPro" id="IPR018201">
    <property type="entry name" value="Ketoacyl_synth_AS"/>
</dbReference>
<dbReference type="InterPro" id="IPR016036">
    <property type="entry name" value="Malonyl_transacylase_ACP-bd"/>
</dbReference>
<dbReference type="InterPro" id="IPR020841">
    <property type="entry name" value="PKS_Beta-ketoAc_synthase_dom"/>
</dbReference>
<dbReference type="InterPro" id="IPR049551">
    <property type="entry name" value="PKS_DH_C"/>
</dbReference>
<dbReference type="SUPFAM" id="SSF55048">
    <property type="entry name" value="Probable ACP-binding domain of malonyl-CoA ACP transacylase"/>
    <property type="match status" value="2"/>
</dbReference>
<dbReference type="FunFam" id="3.40.366.10:FF:000002">
    <property type="entry name" value="Probable polyketide synthase 2"/>
    <property type="match status" value="2"/>
</dbReference>